<evidence type="ECO:0000313" key="3">
    <source>
        <dbReference type="Proteomes" id="UP000299102"/>
    </source>
</evidence>
<feature type="region of interest" description="Disordered" evidence="1">
    <location>
        <begin position="23"/>
        <end position="49"/>
    </location>
</feature>
<sequence>MRCDPSGRAGRGCFLFNHDHGGGRAGAGRRAGGAAAEGDGANRGGGRAAPERRPFVSLIIHLTHLPGYLRGPVAFVAVHSRPPLRVSYGPRAAERYELRRSALSNVYASLPTPPPARAERYGPPFW</sequence>
<keyword evidence="3" id="KW-1185">Reference proteome</keyword>
<comment type="caution">
    <text evidence="2">The sequence shown here is derived from an EMBL/GenBank/DDBJ whole genome shotgun (WGS) entry which is preliminary data.</text>
</comment>
<dbReference type="AlphaFoldDB" id="A0A4C1Y5R3"/>
<evidence type="ECO:0000256" key="1">
    <source>
        <dbReference type="SAM" id="MobiDB-lite"/>
    </source>
</evidence>
<dbReference type="Proteomes" id="UP000299102">
    <property type="component" value="Unassembled WGS sequence"/>
</dbReference>
<gene>
    <name evidence="2" type="ORF">EVAR_88858_1</name>
</gene>
<name>A0A4C1Y5R3_EUMVA</name>
<protein>
    <submittedName>
        <fullName evidence="2">Uncharacterized protein</fullName>
    </submittedName>
</protein>
<dbReference type="EMBL" id="BGZK01001082">
    <property type="protein sequence ID" value="GBP70683.1"/>
    <property type="molecule type" value="Genomic_DNA"/>
</dbReference>
<proteinExistence type="predicted"/>
<reference evidence="2 3" key="1">
    <citation type="journal article" date="2019" name="Commun. Biol.">
        <title>The bagworm genome reveals a unique fibroin gene that provides high tensile strength.</title>
        <authorList>
            <person name="Kono N."/>
            <person name="Nakamura H."/>
            <person name="Ohtoshi R."/>
            <person name="Tomita M."/>
            <person name="Numata K."/>
            <person name="Arakawa K."/>
        </authorList>
    </citation>
    <scope>NUCLEOTIDE SEQUENCE [LARGE SCALE GENOMIC DNA]</scope>
</reference>
<evidence type="ECO:0000313" key="2">
    <source>
        <dbReference type="EMBL" id="GBP70683.1"/>
    </source>
</evidence>
<organism evidence="2 3">
    <name type="scientific">Eumeta variegata</name>
    <name type="common">Bagworm moth</name>
    <name type="synonym">Eumeta japonica</name>
    <dbReference type="NCBI Taxonomy" id="151549"/>
    <lineage>
        <taxon>Eukaryota</taxon>
        <taxon>Metazoa</taxon>
        <taxon>Ecdysozoa</taxon>
        <taxon>Arthropoda</taxon>
        <taxon>Hexapoda</taxon>
        <taxon>Insecta</taxon>
        <taxon>Pterygota</taxon>
        <taxon>Neoptera</taxon>
        <taxon>Endopterygota</taxon>
        <taxon>Lepidoptera</taxon>
        <taxon>Glossata</taxon>
        <taxon>Ditrysia</taxon>
        <taxon>Tineoidea</taxon>
        <taxon>Psychidae</taxon>
        <taxon>Oiketicinae</taxon>
        <taxon>Eumeta</taxon>
    </lineage>
</organism>
<accession>A0A4C1Y5R3</accession>